<dbReference type="EMBL" id="JARBHB010000008">
    <property type="protein sequence ID" value="KAJ8878188.1"/>
    <property type="molecule type" value="Genomic_DNA"/>
</dbReference>
<dbReference type="PANTHER" id="PTHR46704:SF1">
    <property type="entry name" value="TELOMERE LENGTH REGULATION PROTEIN TEL2 HOMOLOG"/>
    <property type="match status" value="1"/>
</dbReference>
<accession>A0ABQ9H1K8</accession>
<keyword evidence="2" id="KW-1185">Reference proteome</keyword>
<evidence type="ECO:0000313" key="2">
    <source>
        <dbReference type="Proteomes" id="UP001159363"/>
    </source>
</evidence>
<sequence length="520" mass="59002">MPPYEYKKCTSEGFFAVRRKNEFWGGVWIDLTIEQDLMCALKTKGELTRLCGITESTLAYFVAAFLVCLKLHNVLEELSGIKTGSSDQHVELKYSCRTRDARDVAVLLSWLKEYSPWDVDCLPSLALSEIIVLTVIKQNMLKNRVKNLSAVARSILIRDDGVELNSQQLFIRIVCVMKTENVLEHYYSYELSPRPPALFDEMAMHKTVKSYFLQLFSYTTPEENSTNHARIIVIDGRHLLHALVWLRPATYGQIADTYLEFVQNHYRSSVTVVFDGYNVQYTKSQEHFRHASKMSSAEIMFDMNTSASTTHADFLSNLHNKERLITLLSHHFETAGIEECSSEGDADTLEIQENIGESKDSVLFYHVVTGCDTSAFSGKDKKKAWKILQRPDMRNVTKVFKSPESTKEEVCAAAENFVIALYGGINDNSLDELRVIQYTRFIAKQPVTAAFELATLPLTSAACAEHSLRTSYEAPGHQHLCLCYAWFPVAVRQTVATDVNACMLDWPARQFVDIVEEEVA</sequence>
<protein>
    <submittedName>
        <fullName evidence="1">Uncharacterized protein</fullName>
    </submittedName>
</protein>
<comment type="caution">
    <text evidence="1">The sequence shown here is derived from an EMBL/GenBank/DDBJ whole genome shotgun (WGS) entry which is preliminary data.</text>
</comment>
<name>A0ABQ9H1K8_9NEOP</name>
<dbReference type="PANTHER" id="PTHR46704">
    <property type="entry name" value="CXC DOMAIN-CONTAINING PROTEIN-RELATED"/>
    <property type="match status" value="1"/>
</dbReference>
<proteinExistence type="predicted"/>
<gene>
    <name evidence="1" type="ORF">PR048_022656</name>
</gene>
<dbReference type="Proteomes" id="UP001159363">
    <property type="component" value="Chromosome 7"/>
</dbReference>
<organism evidence="1 2">
    <name type="scientific">Dryococelus australis</name>
    <dbReference type="NCBI Taxonomy" id="614101"/>
    <lineage>
        <taxon>Eukaryota</taxon>
        <taxon>Metazoa</taxon>
        <taxon>Ecdysozoa</taxon>
        <taxon>Arthropoda</taxon>
        <taxon>Hexapoda</taxon>
        <taxon>Insecta</taxon>
        <taxon>Pterygota</taxon>
        <taxon>Neoptera</taxon>
        <taxon>Polyneoptera</taxon>
        <taxon>Phasmatodea</taxon>
        <taxon>Verophasmatodea</taxon>
        <taxon>Anareolatae</taxon>
        <taxon>Phasmatidae</taxon>
        <taxon>Eurycanthinae</taxon>
        <taxon>Dryococelus</taxon>
    </lineage>
</organism>
<reference evidence="1 2" key="1">
    <citation type="submission" date="2023-02" db="EMBL/GenBank/DDBJ databases">
        <title>LHISI_Scaffold_Assembly.</title>
        <authorList>
            <person name="Stuart O.P."/>
            <person name="Cleave R."/>
            <person name="Magrath M.J.L."/>
            <person name="Mikheyev A.S."/>
        </authorList>
    </citation>
    <scope>NUCLEOTIDE SEQUENCE [LARGE SCALE GENOMIC DNA]</scope>
    <source>
        <strain evidence="1">Daus_M_001</strain>
        <tissue evidence="1">Leg muscle</tissue>
    </source>
</reference>
<evidence type="ECO:0000313" key="1">
    <source>
        <dbReference type="EMBL" id="KAJ8878188.1"/>
    </source>
</evidence>